<proteinExistence type="predicted"/>
<accession>A0ABC9TZI3</accession>
<feature type="non-terminal residue" evidence="1">
    <location>
        <position position="1"/>
    </location>
</feature>
<evidence type="ECO:0000313" key="1">
    <source>
        <dbReference type="EMBL" id="ERI77986.1"/>
    </source>
</evidence>
<dbReference type="Proteomes" id="UP000016491">
    <property type="component" value="Unassembled WGS sequence"/>
</dbReference>
<dbReference type="EMBL" id="AWSU01000135">
    <property type="protein sequence ID" value="ERI77986.1"/>
    <property type="molecule type" value="Genomic_DNA"/>
</dbReference>
<protein>
    <submittedName>
        <fullName evidence="1">Uncharacterized protein</fullName>
    </submittedName>
</protein>
<comment type="caution">
    <text evidence="1">The sequence shown here is derived from an EMBL/GenBank/DDBJ whole genome shotgun (WGS) entry which is preliminary data.</text>
</comment>
<sequence length="50" mass="5792">SFGPNLPQSVTYSWQKAIFKHALKQDNNTSVEKIRFFASNVYDTISRDKI</sequence>
<gene>
    <name evidence="1" type="ORF">CLOSYM_01708</name>
</gene>
<name>A0ABC9TZI3_CLOSY</name>
<evidence type="ECO:0000313" key="2">
    <source>
        <dbReference type="Proteomes" id="UP000016491"/>
    </source>
</evidence>
<reference evidence="1 2" key="1">
    <citation type="submission" date="2013-07" db="EMBL/GenBank/DDBJ databases">
        <authorList>
            <person name="Weinstock G."/>
            <person name="Sodergren E."/>
            <person name="Wylie T."/>
            <person name="Fulton L."/>
            <person name="Fulton R."/>
            <person name="Fronick C."/>
            <person name="O'Laughlin M."/>
            <person name="Godfrey J."/>
            <person name="Miner T."/>
            <person name="Herter B."/>
            <person name="Appelbaum E."/>
            <person name="Cordes M."/>
            <person name="Lek S."/>
            <person name="Wollam A."/>
            <person name="Pepin K.H."/>
            <person name="Palsikar V.B."/>
            <person name="Mitreva M."/>
            <person name="Wilson R.K."/>
        </authorList>
    </citation>
    <scope>NUCLEOTIDE SEQUENCE [LARGE SCALE GENOMIC DNA]</scope>
    <source>
        <strain evidence="1 2">ATCC 14940</strain>
    </source>
</reference>
<organism evidence="1 2">
    <name type="scientific">[Clostridium] symbiosum ATCC 14940</name>
    <dbReference type="NCBI Taxonomy" id="411472"/>
    <lineage>
        <taxon>Bacteria</taxon>
        <taxon>Bacillati</taxon>
        <taxon>Bacillota</taxon>
        <taxon>Clostridia</taxon>
        <taxon>Lachnospirales</taxon>
        <taxon>Lachnospiraceae</taxon>
        <taxon>Otoolea</taxon>
    </lineage>
</organism>
<dbReference type="AlphaFoldDB" id="A0ABC9TZI3"/>